<dbReference type="GO" id="GO:0005829">
    <property type="term" value="C:cytosol"/>
    <property type="evidence" value="ECO:0007669"/>
    <property type="project" value="TreeGrafter"/>
</dbReference>
<dbReference type="EMBL" id="CADCVL010000178">
    <property type="protein sequence ID" value="CAA9475651.1"/>
    <property type="molecule type" value="Genomic_DNA"/>
</dbReference>
<dbReference type="InterPro" id="IPR003774">
    <property type="entry name" value="AlgH-like"/>
</dbReference>
<accession>A0A6J4RKK2</accession>
<proteinExistence type="inferred from homology"/>
<dbReference type="SUPFAM" id="SSF143456">
    <property type="entry name" value="VC0467-like"/>
    <property type="match status" value="1"/>
</dbReference>
<comment type="similarity">
    <text evidence="1 2">Belongs to the UPF0301 (AlgH) family.</text>
</comment>
<evidence type="ECO:0000256" key="1">
    <source>
        <dbReference type="ARBA" id="ARBA00009600"/>
    </source>
</evidence>
<protein>
    <recommendedName>
        <fullName evidence="2">UPF0301 protein AVDCRST_MAG65-1094</fullName>
    </recommendedName>
</protein>
<dbReference type="Pfam" id="PF02622">
    <property type="entry name" value="DUF179"/>
    <property type="match status" value="1"/>
</dbReference>
<dbReference type="HAMAP" id="MF_00758">
    <property type="entry name" value="UPF0301"/>
    <property type="match status" value="1"/>
</dbReference>
<dbReference type="AlphaFoldDB" id="A0A6J4RKK2"/>
<evidence type="ECO:0000313" key="3">
    <source>
        <dbReference type="EMBL" id="CAA9475651.1"/>
    </source>
</evidence>
<sequence length="184" mass="19601">MHESLRGQLLLSAPNLFDPNFRRTVLLIAEHNEGGAMGVVLNRPAEVTVGEAVPDLLWLGGVGEEAVYAGGPVATDSVIVLAEFEDPDLAAALVVGDVGFVPASTDDVEQLASGVRRSRVFAGHAGWGPGQLDAEMDENSWIVAPAEPGDVFAEDPDELWATVMRRKGREYKLLASMPVDPTLN</sequence>
<gene>
    <name evidence="3" type="ORF">AVDCRST_MAG65-1094</name>
</gene>
<evidence type="ECO:0000256" key="2">
    <source>
        <dbReference type="HAMAP-Rule" id="MF_00758"/>
    </source>
</evidence>
<dbReference type="PANTHER" id="PTHR30327:SF1">
    <property type="entry name" value="UPF0301 PROTEIN YQGE"/>
    <property type="match status" value="1"/>
</dbReference>
<organism evidence="3">
    <name type="scientific">uncultured Solirubrobacteraceae bacterium</name>
    <dbReference type="NCBI Taxonomy" id="1162706"/>
    <lineage>
        <taxon>Bacteria</taxon>
        <taxon>Bacillati</taxon>
        <taxon>Actinomycetota</taxon>
        <taxon>Thermoleophilia</taxon>
        <taxon>Solirubrobacterales</taxon>
        <taxon>Solirubrobacteraceae</taxon>
        <taxon>environmental samples</taxon>
    </lineage>
</organism>
<dbReference type="Gene3D" id="3.40.1740.10">
    <property type="entry name" value="VC0467-like"/>
    <property type="match status" value="1"/>
</dbReference>
<name>A0A6J4RKK2_9ACTN</name>
<dbReference type="PANTHER" id="PTHR30327">
    <property type="entry name" value="UNCHARACTERIZED PROTEIN YQGE"/>
    <property type="match status" value="1"/>
</dbReference>
<reference evidence="3" key="1">
    <citation type="submission" date="2020-02" db="EMBL/GenBank/DDBJ databases">
        <authorList>
            <person name="Meier V. D."/>
        </authorList>
    </citation>
    <scope>NUCLEOTIDE SEQUENCE</scope>
    <source>
        <strain evidence="3">AVDCRST_MAG65</strain>
    </source>
</reference>